<dbReference type="SUPFAM" id="SSF49590">
    <property type="entry name" value="PHL pollen allergen"/>
    <property type="match status" value="1"/>
</dbReference>
<dbReference type="Gene3D" id="3.30.420.10">
    <property type="entry name" value="Ribonuclease H-like superfamily/Ribonuclease H"/>
    <property type="match status" value="1"/>
</dbReference>
<dbReference type="InterPro" id="IPR036397">
    <property type="entry name" value="RNaseH_sf"/>
</dbReference>
<dbReference type="PRINTS" id="PR00829">
    <property type="entry name" value="LOLP1ALLERGN"/>
</dbReference>
<dbReference type="InterPro" id="IPR012337">
    <property type="entry name" value="RNaseH-like_sf"/>
</dbReference>
<dbReference type="InterPro" id="IPR005795">
    <property type="entry name" value="LolPI"/>
</dbReference>
<proteinExistence type="predicted"/>
<dbReference type="AlphaFoldDB" id="A0AAV3RZL8"/>
<dbReference type="PANTHER" id="PTHR31692:SF56">
    <property type="entry name" value="EXPANSIN-B2-RELATED"/>
    <property type="match status" value="1"/>
</dbReference>
<organism evidence="5 6">
    <name type="scientific">Lithospermum erythrorhizon</name>
    <name type="common">Purple gromwell</name>
    <name type="synonym">Lithospermum officinale var. erythrorhizon</name>
    <dbReference type="NCBI Taxonomy" id="34254"/>
    <lineage>
        <taxon>Eukaryota</taxon>
        <taxon>Viridiplantae</taxon>
        <taxon>Streptophyta</taxon>
        <taxon>Embryophyta</taxon>
        <taxon>Tracheophyta</taxon>
        <taxon>Spermatophyta</taxon>
        <taxon>Magnoliopsida</taxon>
        <taxon>eudicotyledons</taxon>
        <taxon>Gunneridae</taxon>
        <taxon>Pentapetalae</taxon>
        <taxon>asterids</taxon>
        <taxon>lamiids</taxon>
        <taxon>Boraginales</taxon>
        <taxon>Boraginaceae</taxon>
        <taxon>Boraginoideae</taxon>
        <taxon>Lithospermeae</taxon>
        <taxon>Lithospermum</taxon>
    </lineage>
</organism>
<dbReference type="InterPro" id="IPR036749">
    <property type="entry name" value="Expansin_CBD_sf"/>
</dbReference>
<evidence type="ECO:0000256" key="2">
    <source>
        <dbReference type="ARBA" id="ARBA00022525"/>
    </source>
</evidence>
<dbReference type="InterPro" id="IPR002156">
    <property type="entry name" value="RNaseH_domain"/>
</dbReference>
<name>A0AAV3RZL8_LITER</name>
<dbReference type="CDD" id="cd06222">
    <property type="entry name" value="RNase_H_like"/>
    <property type="match status" value="1"/>
</dbReference>
<dbReference type="Gene3D" id="2.60.40.760">
    <property type="entry name" value="Expansin, cellulose-binding-like domain"/>
    <property type="match status" value="1"/>
</dbReference>
<protein>
    <recommendedName>
        <fullName evidence="4">Expansin-like CBD domain-containing protein</fullName>
    </recommendedName>
</protein>
<comment type="subcellular location">
    <subcellularLocation>
        <location evidence="1">Secreted</location>
    </subcellularLocation>
</comment>
<dbReference type="InterPro" id="IPR044730">
    <property type="entry name" value="RNase_H-like_dom_plant"/>
</dbReference>
<dbReference type="PROSITE" id="PS50843">
    <property type="entry name" value="EXPANSIN_CBD"/>
    <property type="match status" value="1"/>
</dbReference>
<dbReference type="Proteomes" id="UP001454036">
    <property type="component" value="Unassembled WGS sequence"/>
</dbReference>
<keyword evidence="6" id="KW-1185">Reference proteome</keyword>
<dbReference type="PANTHER" id="PTHR31692">
    <property type="entry name" value="EXPANSIN-B3"/>
    <property type="match status" value="1"/>
</dbReference>
<evidence type="ECO:0000259" key="4">
    <source>
        <dbReference type="PROSITE" id="PS50843"/>
    </source>
</evidence>
<evidence type="ECO:0000313" key="5">
    <source>
        <dbReference type="EMBL" id="GAA0185096.1"/>
    </source>
</evidence>
<dbReference type="SUPFAM" id="SSF53098">
    <property type="entry name" value="Ribonuclease H-like"/>
    <property type="match status" value="1"/>
</dbReference>
<dbReference type="Pfam" id="PF01357">
    <property type="entry name" value="Expansin_C"/>
    <property type="match status" value="1"/>
</dbReference>
<comment type="caution">
    <text evidence="5">The sequence shown here is derived from an EMBL/GenBank/DDBJ whole genome shotgun (WGS) entry which is preliminary data.</text>
</comment>
<feature type="domain" description="Expansin-like CBD" evidence="4">
    <location>
        <begin position="181"/>
        <end position="263"/>
    </location>
</feature>
<accession>A0AAV3RZL8</accession>
<dbReference type="GO" id="GO:0005576">
    <property type="term" value="C:extracellular region"/>
    <property type="evidence" value="ECO:0007669"/>
    <property type="project" value="UniProtKB-SubCell"/>
</dbReference>
<evidence type="ECO:0000256" key="1">
    <source>
        <dbReference type="ARBA" id="ARBA00004613"/>
    </source>
</evidence>
<gene>
    <name evidence="5" type="ORF">LIER_32384</name>
</gene>
<dbReference type="GO" id="GO:0004523">
    <property type="term" value="F:RNA-DNA hybrid ribonuclease activity"/>
    <property type="evidence" value="ECO:0007669"/>
    <property type="project" value="InterPro"/>
</dbReference>
<dbReference type="EMBL" id="BAABME010012418">
    <property type="protein sequence ID" value="GAA0185096.1"/>
    <property type="molecule type" value="Genomic_DNA"/>
</dbReference>
<sequence length="263" mass="29893">MACVLWYIWKLRNEVVFEGIPTFGDHVWQLDFAMETDYKVACQTQPSSPTADTITSTPPGWISPPQDGSKSTQMLLGRAEAMAIRRAMEFAYLNQWRRVVIERDSRQLIRALNGKQHAPMEVEVVIGDIHYFTDFLEVKFQFTSRIFNNVAHTIDHWITEEVPCRYASKVTLKVDGGSSPNYFACAIEYVPEDGAIKSAELKPSNSVNWLPMQESFGATWKININPGVVKPPLSIRVTTKQSNKGYTSFDVIPVGWQPNKRYP</sequence>
<evidence type="ECO:0000256" key="3">
    <source>
        <dbReference type="SAM" id="MobiDB-lite"/>
    </source>
</evidence>
<evidence type="ECO:0000313" key="6">
    <source>
        <dbReference type="Proteomes" id="UP001454036"/>
    </source>
</evidence>
<reference evidence="5 6" key="1">
    <citation type="submission" date="2024-01" db="EMBL/GenBank/DDBJ databases">
        <title>The complete chloroplast genome sequence of Lithospermum erythrorhizon: insights into the phylogenetic relationship among Boraginaceae species and the maternal lineages of purple gromwells.</title>
        <authorList>
            <person name="Okada T."/>
            <person name="Watanabe K."/>
        </authorList>
    </citation>
    <scope>NUCLEOTIDE SEQUENCE [LARGE SCALE GENOMIC DNA]</scope>
</reference>
<dbReference type="InterPro" id="IPR007117">
    <property type="entry name" value="Expansin_CBD"/>
</dbReference>
<dbReference type="Pfam" id="PF13456">
    <property type="entry name" value="RVT_3"/>
    <property type="match status" value="1"/>
</dbReference>
<feature type="compositionally biased region" description="Polar residues" evidence="3">
    <location>
        <begin position="45"/>
        <end position="58"/>
    </location>
</feature>
<feature type="region of interest" description="Disordered" evidence="3">
    <location>
        <begin position="45"/>
        <end position="68"/>
    </location>
</feature>
<keyword evidence="2" id="KW-0964">Secreted</keyword>
<dbReference type="GO" id="GO:0003676">
    <property type="term" value="F:nucleic acid binding"/>
    <property type="evidence" value="ECO:0007669"/>
    <property type="project" value="InterPro"/>
</dbReference>